<dbReference type="Pfam" id="PF00899">
    <property type="entry name" value="ThiF"/>
    <property type="match status" value="1"/>
</dbReference>
<name>A0ABX2CWM0_9CYAN</name>
<dbReference type="InterPro" id="IPR035985">
    <property type="entry name" value="Ubiquitin-activating_enz"/>
</dbReference>
<dbReference type="SUPFAM" id="SSF69572">
    <property type="entry name" value="Activating enzymes of the ubiquitin-like proteins"/>
    <property type="match status" value="1"/>
</dbReference>
<organism evidence="2 3">
    <name type="scientific">Microcoleus asticus IPMA8</name>
    <dbReference type="NCBI Taxonomy" id="2563858"/>
    <lineage>
        <taxon>Bacteria</taxon>
        <taxon>Bacillati</taxon>
        <taxon>Cyanobacteriota</taxon>
        <taxon>Cyanophyceae</taxon>
        <taxon>Oscillatoriophycideae</taxon>
        <taxon>Oscillatoriales</taxon>
        <taxon>Microcoleaceae</taxon>
        <taxon>Microcoleus</taxon>
        <taxon>Microcoleus asticus</taxon>
    </lineage>
</organism>
<dbReference type="InterPro" id="IPR022500">
    <property type="entry name" value="PRTRC_ThiF"/>
</dbReference>
<dbReference type="CDD" id="cd01483">
    <property type="entry name" value="E1_enzyme_family"/>
    <property type="match status" value="1"/>
</dbReference>
<dbReference type="InterPro" id="IPR045886">
    <property type="entry name" value="ThiF/MoeB/HesA"/>
</dbReference>
<gene>
    <name evidence="2" type="ORF">E5S67_01741</name>
</gene>
<dbReference type="PANTHER" id="PTHR10953">
    <property type="entry name" value="UBIQUITIN-ACTIVATING ENZYME E1"/>
    <property type="match status" value="1"/>
</dbReference>
<keyword evidence="3" id="KW-1185">Reference proteome</keyword>
<sequence>MLTKTPLNLDFEYANSTPLLLKDYSHLHLWLVGCGGTGSYVAESLARLAYVFKQVGKNVNITFVDPDIVEGKNLGRQRFCQSELGLNKATTLALRYNLTWGLEISAIPDYFDPKLVKSYWNDLVIIIGCVDNSAARRSLGKTLENNRHAEIPRIWYLDAGNNFDSGQILLGSHNSLEELTPHLDKFKKTGIMGALPSPVLQCPNLIELRPEELGNTHLSCAELANLNAQSLTINQTIASIVTDYLFRLSLTKDLRKFATFLNLKSGSMRSEFISCSSLIKFSCT</sequence>
<evidence type="ECO:0000313" key="3">
    <source>
        <dbReference type="Proteomes" id="UP000702425"/>
    </source>
</evidence>
<proteinExistence type="predicted"/>
<comment type="caution">
    <text evidence="2">The sequence shown here is derived from an EMBL/GenBank/DDBJ whole genome shotgun (WGS) entry which is preliminary data.</text>
</comment>
<protein>
    <recommendedName>
        <fullName evidence="1">THIF-type NAD/FAD binding fold domain-containing protein</fullName>
    </recommendedName>
</protein>
<dbReference type="PANTHER" id="PTHR10953:SF247">
    <property type="entry name" value="SLL6053 PROTEIN"/>
    <property type="match status" value="1"/>
</dbReference>
<accession>A0ABX2CWM0</accession>
<dbReference type="EMBL" id="SRRZ01000023">
    <property type="protein sequence ID" value="NQE34018.1"/>
    <property type="molecule type" value="Genomic_DNA"/>
</dbReference>
<dbReference type="NCBIfam" id="TIGR03736">
    <property type="entry name" value="PRTRC_ThiF"/>
    <property type="match status" value="1"/>
</dbReference>
<evidence type="ECO:0000259" key="1">
    <source>
        <dbReference type="Pfam" id="PF00899"/>
    </source>
</evidence>
<dbReference type="Proteomes" id="UP000702425">
    <property type="component" value="Unassembled WGS sequence"/>
</dbReference>
<feature type="domain" description="THIF-type NAD/FAD binding fold" evidence="1">
    <location>
        <begin position="22"/>
        <end position="139"/>
    </location>
</feature>
<dbReference type="RefSeq" id="WP_172186654.1">
    <property type="nucleotide sequence ID" value="NZ_CAWPPK010000146.1"/>
</dbReference>
<dbReference type="InterPro" id="IPR000594">
    <property type="entry name" value="ThiF_NAD_FAD-bd"/>
</dbReference>
<dbReference type="PROSITE" id="PS51257">
    <property type="entry name" value="PROKAR_LIPOPROTEIN"/>
    <property type="match status" value="1"/>
</dbReference>
<evidence type="ECO:0000313" key="2">
    <source>
        <dbReference type="EMBL" id="NQE34018.1"/>
    </source>
</evidence>
<dbReference type="Gene3D" id="3.40.50.720">
    <property type="entry name" value="NAD(P)-binding Rossmann-like Domain"/>
    <property type="match status" value="1"/>
</dbReference>
<reference evidence="2 3" key="1">
    <citation type="journal article" date="2020" name="Sci. Rep.">
        <title>A novel cyanobacterial geosmin producer, revising GeoA distribution and dispersion patterns in Bacteria.</title>
        <authorList>
            <person name="Churro C."/>
            <person name="Semedo-Aguiar A.P."/>
            <person name="Silva A.D."/>
            <person name="Pereira-Leal J.B."/>
            <person name="Leite R.B."/>
        </authorList>
    </citation>
    <scope>NUCLEOTIDE SEQUENCE [LARGE SCALE GENOMIC DNA]</scope>
    <source>
        <strain evidence="2 3">IPMA8</strain>
    </source>
</reference>